<dbReference type="PANTHER" id="PTHR43047">
    <property type="entry name" value="TWO-COMPONENT HISTIDINE PROTEIN KINASE"/>
    <property type="match status" value="1"/>
</dbReference>
<dbReference type="SMART" id="SM00387">
    <property type="entry name" value="HATPase_c"/>
    <property type="match status" value="1"/>
</dbReference>
<organism evidence="7 8">
    <name type="scientific">Scytonema hofmannii PCC 7110</name>
    <dbReference type="NCBI Taxonomy" id="128403"/>
    <lineage>
        <taxon>Bacteria</taxon>
        <taxon>Bacillati</taxon>
        <taxon>Cyanobacteriota</taxon>
        <taxon>Cyanophyceae</taxon>
        <taxon>Nostocales</taxon>
        <taxon>Scytonemataceae</taxon>
        <taxon>Scytonema</taxon>
    </lineage>
</organism>
<evidence type="ECO:0000256" key="4">
    <source>
        <dbReference type="ARBA" id="ARBA00022777"/>
    </source>
</evidence>
<evidence type="ECO:0000256" key="5">
    <source>
        <dbReference type="ARBA" id="ARBA00023012"/>
    </source>
</evidence>
<keyword evidence="4" id="KW-0418">Kinase</keyword>
<dbReference type="EC" id="2.7.13.3" evidence="2"/>
<dbReference type="InterPro" id="IPR004358">
    <property type="entry name" value="Sig_transdc_His_kin-like_C"/>
</dbReference>
<keyword evidence="3" id="KW-0808">Transferase</keyword>
<dbReference type="Pfam" id="PF02518">
    <property type="entry name" value="HATPase_c"/>
    <property type="match status" value="1"/>
</dbReference>
<evidence type="ECO:0000313" key="7">
    <source>
        <dbReference type="EMBL" id="KYC38829.1"/>
    </source>
</evidence>
<evidence type="ECO:0000256" key="1">
    <source>
        <dbReference type="ARBA" id="ARBA00000085"/>
    </source>
</evidence>
<dbReference type="GO" id="GO:0004673">
    <property type="term" value="F:protein histidine kinase activity"/>
    <property type="evidence" value="ECO:0007669"/>
    <property type="project" value="UniProtKB-EC"/>
</dbReference>
<evidence type="ECO:0000259" key="6">
    <source>
        <dbReference type="PROSITE" id="PS50109"/>
    </source>
</evidence>
<evidence type="ECO:0000313" key="8">
    <source>
        <dbReference type="Proteomes" id="UP000076925"/>
    </source>
</evidence>
<evidence type="ECO:0000256" key="2">
    <source>
        <dbReference type="ARBA" id="ARBA00012438"/>
    </source>
</evidence>
<dbReference type="GO" id="GO:0000160">
    <property type="term" value="P:phosphorelay signal transduction system"/>
    <property type="evidence" value="ECO:0007669"/>
    <property type="project" value="UniProtKB-KW"/>
</dbReference>
<reference evidence="7 8" key="1">
    <citation type="journal article" date="2013" name="Genome Biol. Evol.">
        <title>Genomes of Stigonematalean cyanobacteria (subsection V) and the evolution of oxygenic photosynthesis from prokaryotes to plastids.</title>
        <authorList>
            <person name="Dagan T."/>
            <person name="Roettger M."/>
            <person name="Stucken K."/>
            <person name="Landan G."/>
            <person name="Koch R."/>
            <person name="Major P."/>
            <person name="Gould S.B."/>
            <person name="Goremykin V.V."/>
            <person name="Rippka R."/>
            <person name="Tandeau de Marsac N."/>
            <person name="Gugger M."/>
            <person name="Lockhart P.J."/>
            <person name="Allen J.F."/>
            <person name="Brune I."/>
            <person name="Maus I."/>
            <person name="Puhler A."/>
            <person name="Martin W.F."/>
        </authorList>
    </citation>
    <scope>NUCLEOTIDE SEQUENCE [LARGE SCALE GENOMIC DNA]</scope>
    <source>
        <strain evidence="7 8">PCC 7110</strain>
    </source>
</reference>
<dbReference type="AlphaFoldDB" id="A0A139X291"/>
<dbReference type="SUPFAM" id="SSF55874">
    <property type="entry name" value="ATPase domain of HSP90 chaperone/DNA topoisomerase II/histidine kinase"/>
    <property type="match status" value="1"/>
</dbReference>
<dbReference type="Proteomes" id="UP000076925">
    <property type="component" value="Unassembled WGS sequence"/>
</dbReference>
<comment type="catalytic activity">
    <reaction evidence="1">
        <text>ATP + protein L-histidine = ADP + protein N-phospho-L-histidine.</text>
        <dbReference type="EC" id="2.7.13.3"/>
    </reaction>
</comment>
<proteinExistence type="predicted"/>
<gene>
    <name evidence="7" type="ORF">WA1_35095</name>
</gene>
<sequence>MDANVVESGQICKQVRVWEHNGVESVKQLVQPQAPMLLCMVRDSGIGIAPEQCQHLFELYARGTKARYTPGLGLGLYLCKQIVEAHGGKISLVSCVGEGSTFWFTLPLDPTRS</sequence>
<dbReference type="InterPro" id="IPR036890">
    <property type="entry name" value="HATPase_C_sf"/>
</dbReference>
<comment type="caution">
    <text evidence="7">The sequence shown here is derived from an EMBL/GenBank/DDBJ whole genome shotgun (WGS) entry which is preliminary data.</text>
</comment>
<keyword evidence="5" id="KW-0902">Two-component regulatory system</keyword>
<dbReference type="Gene3D" id="3.30.565.10">
    <property type="entry name" value="Histidine kinase-like ATPase, C-terminal domain"/>
    <property type="match status" value="1"/>
</dbReference>
<accession>A0A139X291</accession>
<feature type="domain" description="Histidine kinase" evidence="6">
    <location>
        <begin position="41"/>
        <end position="110"/>
    </location>
</feature>
<protein>
    <recommendedName>
        <fullName evidence="2">histidine kinase</fullName>
        <ecNumber evidence="2">2.7.13.3</ecNumber>
    </recommendedName>
</protein>
<evidence type="ECO:0000256" key="3">
    <source>
        <dbReference type="ARBA" id="ARBA00022679"/>
    </source>
</evidence>
<dbReference type="InterPro" id="IPR005467">
    <property type="entry name" value="His_kinase_dom"/>
</dbReference>
<dbReference type="CDD" id="cd00075">
    <property type="entry name" value="HATPase"/>
    <property type="match status" value="1"/>
</dbReference>
<dbReference type="InterPro" id="IPR003594">
    <property type="entry name" value="HATPase_dom"/>
</dbReference>
<dbReference type="PRINTS" id="PR00344">
    <property type="entry name" value="BCTRLSENSOR"/>
</dbReference>
<dbReference type="STRING" id="128403.WA1_35095"/>
<name>A0A139X291_9CYAN</name>
<dbReference type="EMBL" id="ANNX02000038">
    <property type="protein sequence ID" value="KYC38829.1"/>
    <property type="molecule type" value="Genomic_DNA"/>
</dbReference>
<dbReference type="PROSITE" id="PS50109">
    <property type="entry name" value="HIS_KIN"/>
    <property type="match status" value="1"/>
</dbReference>
<keyword evidence="8" id="KW-1185">Reference proteome</keyword>